<evidence type="ECO:0000313" key="2">
    <source>
        <dbReference type="EMBL" id="KAL1270941.1"/>
    </source>
</evidence>
<sequence length="282" mass="32184">MRGAAKQIWNQKRVVPSALEGLQLYRKREGKKEGLALYIRAPCQKDPEGKQHSYCREQALLLLLSYSCSPLRIKRQLAMRGISLHSHSHLCHLTCVFLKHCGQKTLCAELYKTRHEEDADRRGLASDRHSPGPPGLIFGSRMKRMNPRWKSPPMWPSGVGSRQPCPRESALRRAAISGNVLALPPFHVPTGRSVRVFICANPDDTEAERNALKEHVYPKLRDFCRENYGIEFQVVDLYWGIDPEEWDSPELQRLRMKLLEECLKTSAGPCFVVGIYDISSNH</sequence>
<dbReference type="Proteomes" id="UP001558613">
    <property type="component" value="Unassembled WGS sequence"/>
</dbReference>
<proteinExistence type="predicted"/>
<dbReference type="EMBL" id="JAYMGO010000007">
    <property type="protein sequence ID" value="KAL1270941.1"/>
    <property type="molecule type" value="Genomic_DNA"/>
</dbReference>
<dbReference type="InterPro" id="IPR052752">
    <property type="entry name" value="NACHT-WD_repeat"/>
</dbReference>
<evidence type="ECO:0008006" key="4">
    <source>
        <dbReference type="Google" id="ProtNLM"/>
    </source>
</evidence>
<name>A0ABR3N226_9TELE</name>
<gene>
    <name evidence="2" type="ORF">QQF64_029957</name>
</gene>
<keyword evidence="3" id="KW-1185">Reference proteome</keyword>
<feature type="compositionally biased region" description="Basic and acidic residues" evidence="1">
    <location>
        <begin position="118"/>
        <end position="130"/>
    </location>
</feature>
<organism evidence="2 3">
    <name type="scientific">Cirrhinus molitorella</name>
    <name type="common">mud carp</name>
    <dbReference type="NCBI Taxonomy" id="172907"/>
    <lineage>
        <taxon>Eukaryota</taxon>
        <taxon>Metazoa</taxon>
        <taxon>Chordata</taxon>
        <taxon>Craniata</taxon>
        <taxon>Vertebrata</taxon>
        <taxon>Euteleostomi</taxon>
        <taxon>Actinopterygii</taxon>
        <taxon>Neopterygii</taxon>
        <taxon>Teleostei</taxon>
        <taxon>Ostariophysi</taxon>
        <taxon>Cypriniformes</taxon>
        <taxon>Cyprinidae</taxon>
        <taxon>Labeoninae</taxon>
        <taxon>Labeonini</taxon>
        <taxon>Cirrhinus</taxon>
    </lineage>
</organism>
<dbReference type="PANTHER" id="PTHR19871:SF39">
    <property type="entry name" value="NACHT AND WD REPEAT DOMAIN-CONTAINING PROTEIN 2"/>
    <property type="match status" value="1"/>
</dbReference>
<protein>
    <recommendedName>
        <fullName evidence="4">NACHT and WD repeat domain containing 2</fullName>
    </recommendedName>
</protein>
<evidence type="ECO:0000313" key="3">
    <source>
        <dbReference type="Proteomes" id="UP001558613"/>
    </source>
</evidence>
<dbReference type="PANTHER" id="PTHR19871">
    <property type="entry name" value="BETA TRANSDUCIN-RELATED PROTEIN"/>
    <property type="match status" value="1"/>
</dbReference>
<feature type="region of interest" description="Disordered" evidence="1">
    <location>
        <begin position="118"/>
        <end position="137"/>
    </location>
</feature>
<reference evidence="2 3" key="1">
    <citation type="submission" date="2023-09" db="EMBL/GenBank/DDBJ databases">
        <authorList>
            <person name="Wang M."/>
        </authorList>
    </citation>
    <scope>NUCLEOTIDE SEQUENCE [LARGE SCALE GENOMIC DNA]</scope>
    <source>
        <strain evidence="2">GT-2023</strain>
        <tissue evidence="2">Liver</tissue>
    </source>
</reference>
<accession>A0ABR3N226</accession>
<evidence type="ECO:0000256" key="1">
    <source>
        <dbReference type="SAM" id="MobiDB-lite"/>
    </source>
</evidence>
<comment type="caution">
    <text evidence="2">The sequence shown here is derived from an EMBL/GenBank/DDBJ whole genome shotgun (WGS) entry which is preliminary data.</text>
</comment>